<reference evidence="5 6" key="1">
    <citation type="submission" date="2017-05" db="EMBL/GenBank/DDBJ databases">
        <title>Genomic insights into alkan degradation activity of Oleiphilus messinensis.</title>
        <authorList>
            <person name="Kozyavkin S.A."/>
            <person name="Slesarev A.I."/>
            <person name="Golyshin P.N."/>
            <person name="Korzhenkov A."/>
            <person name="Golyshina O.N."/>
            <person name="Toshchakov S.V."/>
        </authorList>
    </citation>
    <scope>NUCLEOTIDE SEQUENCE [LARGE SCALE GENOMIC DNA]</scope>
    <source>
        <strain evidence="5 6">ME102</strain>
    </source>
</reference>
<organism evidence="5 6">
    <name type="scientific">Oleiphilus messinensis</name>
    <dbReference type="NCBI Taxonomy" id="141451"/>
    <lineage>
        <taxon>Bacteria</taxon>
        <taxon>Pseudomonadati</taxon>
        <taxon>Pseudomonadota</taxon>
        <taxon>Gammaproteobacteria</taxon>
        <taxon>Oceanospirillales</taxon>
        <taxon>Oleiphilaceae</taxon>
        <taxon>Oleiphilus</taxon>
    </lineage>
</organism>
<dbReference type="InterPro" id="IPR011010">
    <property type="entry name" value="DNA_brk_join_enz"/>
</dbReference>
<dbReference type="EMBL" id="CP021425">
    <property type="protein sequence ID" value="ARU56788.1"/>
    <property type="molecule type" value="Genomic_DNA"/>
</dbReference>
<dbReference type="GO" id="GO:0015074">
    <property type="term" value="P:DNA integration"/>
    <property type="evidence" value="ECO:0007669"/>
    <property type="project" value="UniProtKB-KW"/>
</dbReference>
<gene>
    <name evidence="5" type="ORF">OLMES_2738</name>
</gene>
<dbReference type="Proteomes" id="UP000196027">
    <property type="component" value="Chromosome"/>
</dbReference>
<dbReference type="PANTHER" id="PTHR30349:SF77">
    <property type="entry name" value="TYROSINE RECOMBINASE XERC"/>
    <property type="match status" value="1"/>
</dbReference>
<feature type="domain" description="Tyr recombinase" evidence="4">
    <location>
        <begin position="208"/>
        <end position="423"/>
    </location>
</feature>
<evidence type="ECO:0000259" key="4">
    <source>
        <dbReference type="PROSITE" id="PS51898"/>
    </source>
</evidence>
<evidence type="ECO:0000256" key="1">
    <source>
        <dbReference type="ARBA" id="ARBA00004496"/>
    </source>
</evidence>
<dbReference type="KEGG" id="ome:OLMES_2738"/>
<evidence type="ECO:0000313" key="5">
    <source>
        <dbReference type="EMBL" id="ARU56788.1"/>
    </source>
</evidence>
<protein>
    <submittedName>
        <fullName evidence="5">Site-specific recombinase, phage integrase family protein</fullName>
    </submittedName>
</protein>
<evidence type="ECO:0000256" key="3">
    <source>
        <dbReference type="ARBA" id="ARBA00023172"/>
    </source>
</evidence>
<dbReference type="SUPFAM" id="SSF56349">
    <property type="entry name" value="DNA breaking-rejoining enzymes"/>
    <property type="match status" value="1"/>
</dbReference>
<dbReference type="PANTHER" id="PTHR30349">
    <property type="entry name" value="PHAGE INTEGRASE-RELATED"/>
    <property type="match status" value="1"/>
</dbReference>
<evidence type="ECO:0000256" key="2">
    <source>
        <dbReference type="ARBA" id="ARBA00022908"/>
    </source>
</evidence>
<sequence length="427" mass="49584">MDTFEAGPLFDSLQNFREDVKEGGLGPNADLVERFARVIPEVRQDFEQATRFLLLYSRKSEATFNRFRNEIERFLIWSWSSPGKSVIQLKRADIENYINLCWSPPPAWINTQVVPRFVLVNGRRSANRDWRPFTFKVPKGQRKMAYERGQDINIDVKQYQIGQSTLLSIFTALNVFFKDLLLEEYAETNLIPITKKRCPYLIKQAGAVEVQRFSELQWNFILETATIMANSDPKFERHLFLIALLKTLYLRISELAIRLSPVTGDPEWIPVMEHFWTKDGYWYLKVFGKGRKASSVTVPDTLLPYIKRYREHLNVFGLPAQGEKMPIIGKIKGKGAMTARQLTRLVQEVFDTAVKRMQDEGFFDEANDLRNATTHWLRHTGASQDIDSRPLKHLADDLRHASMGTTDKIYIQSDLRERSESGKRRKV</sequence>
<comment type="subcellular location">
    <subcellularLocation>
        <location evidence="1">Cytoplasm</location>
    </subcellularLocation>
</comment>
<proteinExistence type="predicted"/>
<dbReference type="InterPro" id="IPR002104">
    <property type="entry name" value="Integrase_catalytic"/>
</dbReference>
<name>A0A1Y0I8H7_9GAMM</name>
<keyword evidence="3" id="KW-0233">DNA recombination</keyword>
<dbReference type="Gene3D" id="1.10.443.10">
    <property type="entry name" value="Intergrase catalytic core"/>
    <property type="match status" value="1"/>
</dbReference>
<dbReference type="CDD" id="cd00397">
    <property type="entry name" value="DNA_BRE_C"/>
    <property type="match status" value="1"/>
</dbReference>
<dbReference type="InterPro" id="IPR013762">
    <property type="entry name" value="Integrase-like_cat_sf"/>
</dbReference>
<dbReference type="AlphaFoldDB" id="A0A1Y0I8H7"/>
<dbReference type="GO" id="GO:0006310">
    <property type="term" value="P:DNA recombination"/>
    <property type="evidence" value="ECO:0007669"/>
    <property type="project" value="UniProtKB-KW"/>
</dbReference>
<keyword evidence="6" id="KW-1185">Reference proteome</keyword>
<dbReference type="InterPro" id="IPR050090">
    <property type="entry name" value="Tyrosine_recombinase_XerCD"/>
</dbReference>
<dbReference type="PROSITE" id="PS51898">
    <property type="entry name" value="TYR_RECOMBINASE"/>
    <property type="match status" value="1"/>
</dbReference>
<keyword evidence="2" id="KW-0229">DNA integration</keyword>
<dbReference type="GO" id="GO:0003677">
    <property type="term" value="F:DNA binding"/>
    <property type="evidence" value="ECO:0007669"/>
    <property type="project" value="InterPro"/>
</dbReference>
<dbReference type="GO" id="GO:0005737">
    <property type="term" value="C:cytoplasm"/>
    <property type="evidence" value="ECO:0007669"/>
    <property type="project" value="UniProtKB-SubCell"/>
</dbReference>
<evidence type="ECO:0000313" key="6">
    <source>
        <dbReference type="Proteomes" id="UP000196027"/>
    </source>
</evidence>
<accession>A0A1Y0I8H7</accession>